<dbReference type="HOGENOM" id="CLU_015055_0_0_1"/>
<feature type="region of interest" description="Disordered" evidence="1">
    <location>
        <begin position="350"/>
        <end position="644"/>
    </location>
</feature>
<feature type="region of interest" description="Disordered" evidence="1">
    <location>
        <begin position="62"/>
        <end position="84"/>
    </location>
</feature>
<organism evidence="2 3">
    <name type="scientific">Galerina marginata (strain CBS 339.88)</name>
    <dbReference type="NCBI Taxonomy" id="685588"/>
    <lineage>
        <taxon>Eukaryota</taxon>
        <taxon>Fungi</taxon>
        <taxon>Dikarya</taxon>
        <taxon>Basidiomycota</taxon>
        <taxon>Agaricomycotina</taxon>
        <taxon>Agaricomycetes</taxon>
        <taxon>Agaricomycetidae</taxon>
        <taxon>Agaricales</taxon>
        <taxon>Agaricineae</taxon>
        <taxon>Strophariaceae</taxon>
        <taxon>Galerina</taxon>
    </lineage>
</organism>
<feature type="compositionally biased region" description="Polar residues" evidence="1">
    <location>
        <begin position="576"/>
        <end position="589"/>
    </location>
</feature>
<evidence type="ECO:0000313" key="2">
    <source>
        <dbReference type="EMBL" id="KDR66323.1"/>
    </source>
</evidence>
<feature type="compositionally biased region" description="Basic and acidic residues" evidence="1">
    <location>
        <begin position="532"/>
        <end position="549"/>
    </location>
</feature>
<dbReference type="OrthoDB" id="2803783at2759"/>
<accession>A0A067SHR7</accession>
<keyword evidence="3" id="KW-1185">Reference proteome</keyword>
<feature type="compositionally biased region" description="Pro residues" evidence="1">
    <location>
        <begin position="394"/>
        <end position="407"/>
    </location>
</feature>
<evidence type="ECO:0000256" key="1">
    <source>
        <dbReference type="SAM" id="MobiDB-lite"/>
    </source>
</evidence>
<dbReference type="Proteomes" id="UP000027222">
    <property type="component" value="Unassembled WGS sequence"/>
</dbReference>
<feature type="compositionally biased region" description="Low complexity" evidence="1">
    <location>
        <begin position="612"/>
        <end position="636"/>
    </location>
</feature>
<name>A0A067SHR7_GALM3</name>
<dbReference type="AlphaFoldDB" id="A0A067SHR7"/>
<protein>
    <submittedName>
        <fullName evidence="2">Uncharacterized protein</fullName>
    </submittedName>
</protein>
<reference evidence="3" key="1">
    <citation type="journal article" date="2014" name="Proc. Natl. Acad. Sci. U.S.A.">
        <title>Extensive sampling of basidiomycete genomes demonstrates inadequacy of the white-rot/brown-rot paradigm for wood decay fungi.</title>
        <authorList>
            <person name="Riley R."/>
            <person name="Salamov A.A."/>
            <person name="Brown D.W."/>
            <person name="Nagy L.G."/>
            <person name="Floudas D."/>
            <person name="Held B.W."/>
            <person name="Levasseur A."/>
            <person name="Lombard V."/>
            <person name="Morin E."/>
            <person name="Otillar R."/>
            <person name="Lindquist E.A."/>
            <person name="Sun H."/>
            <person name="LaButti K.M."/>
            <person name="Schmutz J."/>
            <person name="Jabbour D."/>
            <person name="Luo H."/>
            <person name="Baker S.E."/>
            <person name="Pisabarro A.G."/>
            <person name="Walton J.D."/>
            <person name="Blanchette R.A."/>
            <person name="Henrissat B."/>
            <person name="Martin F."/>
            <person name="Cullen D."/>
            <person name="Hibbett D.S."/>
            <person name="Grigoriev I.V."/>
        </authorList>
    </citation>
    <scope>NUCLEOTIDE SEQUENCE [LARGE SCALE GENOMIC DNA]</scope>
    <source>
        <strain evidence="3">CBS 339.88</strain>
    </source>
</reference>
<dbReference type="STRING" id="685588.A0A067SHR7"/>
<sequence>MVNPGAFQGRRKDFLMDEKANYSEGVTGGYAADALAIIFKRYFLRFPVDLPHEEEPTAEFLASVDDSAPVPETQEPDADNLSPEDYAAALEKLEERRKTINFRKAQIKRWMAYQYMKDHDINSMDSGLDNPFRMILHKITGIPVQRPRQRSAVNTWRKTQRDIIEREVKLQTRKAGGVHRDKLAAFRDKIAKTMFNKLTKEEQAQWEEQAKEEQKDRLAEWKLAMESPASTEPAARQRCFEALPAFAQTFLDAICEATGCKATLLVGGPEPAHGGRLNVLSVHSGTTSGDVKMTFGRLERARYTKHIIPIFASFLQACYSPEECRARALAVEEGYEPLQVAELEKDGFNLDRVGDYEPPVNEPSASTPPAPSASAQASSAPPPLEVTPMAGRTPSPPHSPPPSPSRSPPRGTTPVDLPRQLTDGSPPHVDFPAPSKSPVRAPSPAVSCQLSPNASPARAGSPALNRSESPLHTPAPALSPSLRNGTVQRTLAVVPPPSPTMAPAESASGTSTGSRAQKTLEDKVTTQLGQKRKLDDGPRLDLQTKRMRNENANNDGKAPPSRTTRKSLAREEAIVSTASTKRTRSQSAKRPTAVRQPLKGPHPASTRKTAAERTTSSAPPSTRASPASTSMASTEADGPVVPPDGAPKWFADALVMLQAKDLGDRWREALRTWARFEQMHEYQEIAVLKPTHRPLVVKEWISRARSPNYRPQISDLDQYHKDYNAWWASLQPTWRLLPDGSVDFDAFDGKWEVLERPGRNGLLSVLAALFFWGLAVRKGKTMGNWLEAVQDFDFVVTCVCGL</sequence>
<feature type="compositionally biased region" description="Polar residues" evidence="1">
    <location>
        <begin position="507"/>
        <end position="517"/>
    </location>
</feature>
<evidence type="ECO:0000313" key="3">
    <source>
        <dbReference type="Proteomes" id="UP000027222"/>
    </source>
</evidence>
<gene>
    <name evidence="2" type="ORF">GALMADRAFT_147927</name>
</gene>
<proteinExistence type="predicted"/>
<dbReference type="EMBL" id="KL142424">
    <property type="protein sequence ID" value="KDR66323.1"/>
    <property type="molecule type" value="Genomic_DNA"/>
</dbReference>